<dbReference type="InterPro" id="IPR005822">
    <property type="entry name" value="Ribosomal_uL13"/>
</dbReference>
<evidence type="ECO:0000256" key="5">
    <source>
        <dbReference type="RuleBase" id="RU003877"/>
    </source>
</evidence>
<name>A0A923I977_9FIRM</name>
<dbReference type="Pfam" id="PF00572">
    <property type="entry name" value="Ribosomal_L13"/>
    <property type="match status" value="1"/>
</dbReference>
<proteinExistence type="inferred from homology"/>
<dbReference type="GO" id="GO:0006412">
    <property type="term" value="P:translation"/>
    <property type="evidence" value="ECO:0007669"/>
    <property type="project" value="UniProtKB-UniRule"/>
</dbReference>
<dbReference type="PANTHER" id="PTHR11545:SF2">
    <property type="entry name" value="LARGE RIBOSOMAL SUBUNIT PROTEIN UL13M"/>
    <property type="match status" value="1"/>
</dbReference>
<dbReference type="AlphaFoldDB" id="A0A923I977"/>
<dbReference type="Proteomes" id="UP000659630">
    <property type="component" value="Unassembled WGS sequence"/>
</dbReference>
<dbReference type="PANTHER" id="PTHR11545">
    <property type="entry name" value="RIBOSOMAL PROTEIN L13"/>
    <property type="match status" value="1"/>
</dbReference>
<comment type="caution">
    <text evidence="7">The sequence shown here is derived from an EMBL/GenBank/DDBJ whole genome shotgun (WGS) entry which is preliminary data.</text>
</comment>
<dbReference type="Gene3D" id="3.90.1180.10">
    <property type="entry name" value="Ribosomal protein L13"/>
    <property type="match status" value="1"/>
</dbReference>
<evidence type="ECO:0000313" key="7">
    <source>
        <dbReference type="EMBL" id="MBC5580588.1"/>
    </source>
</evidence>
<dbReference type="SUPFAM" id="SSF52161">
    <property type="entry name" value="Ribosomal protein L13"/>
    <property type="match status" value="1"/>
</dbReference>
<sequence length="142" mass="15454">MSTTLAKPGQVERKWYILDAAGKPLGRVAAKAAVLLRGKDKVIFTPNVDCGDHVIIINCDQAVLTGSKLDKKFYRTHSGWIGGLKEVNYRTLMAEKSDKAMMIAVKGMLPGNSLGAAALKRLRVYKGAEHNNAAQKPEVYAL</sequence>
<keyword evidence="8" id="KW-1185">Reference proteome</keyword>
<comment type="similarity">
    <text evidence="1 4 5">Belongs to the universal ribosomal protein uL13 family.</text>
</comment>
<dbReference type="CDD" id="cd00392">
    <property type="entry name" value="Ribosomal_L13"/>
    <property type="match status" value="1"/>
</dbReference>
<dbReference type="EMBL" id="JACONZ010000001">
    <property type="protein sequence ID" value="MBC5580588.1"/>
    <property type="molecule type" value="Genomic_DNA"/>
</dbReference>
<keyword evidence="2 4" id="KW-0689">Ribosomal protein</keyword>
<dbReference type="GO" id="GO:0003729">
    <property type="term" value="F:mRNA binding"/>
    <property type="evidence" value="ECO:0007669"/>
    <property type="project" value="TreeGrafter"/>
</dbReference>
<dbReference type="RefSeq" id="WP_186886930.1">
    <property type="nucleotide sequence ID" value="NZ_JACONZ010000001.1"/>
</dbReference>
<organism evidence="7 8">
    <name type="scientific">Anaerofilum hominis</name>
    <dbReference type="NCBI Taxonomy" id="2763016"/>
    <lineage>
        <taxon>Bacteria</taxon>
        <taxon>Bacillati</taxon>
        <taxon>Bacillota</taxon>
        <taxon>Clostridia</taxon>
        <taxon>Eubacteriales</taxon>
        <taxon>Oscillospiraceae</taxon>
        <taxon>Anaerofilum</taxon>
    </lineage>
</organism>
<dbReference type="GO" id="GO:0022625">
    <property type="term" value="C:cytosolic large ribosomal subunit"/>
    <property type="evidence" value="ECO:0007669"/>
    <property type="project" value="TreeGrafter"/>
</dbReference>
<accession>A0A923I977</accession>
<dbReference type="GO" id="GO:0017148">
    <property type="term" value="P:negative regulation of translation"/>
    <property type="evidence" value="ECO:0007669"/>
    <property type="project" value="TreeGrafter"/>
</dbReference>
<reference evidence="7" key="1">
    <citation type="submission" date="2020-08" db="EMBL/GenBank/DDBJ databases">
        <title>Genome public.</title>
        <authorList>
            <person name="Liu C."/>
            <person name="Sun Q."/>
        </authorList>
    </citation>
    <scope>NUCLEOTIDE SEQUENCE</scope>
    <source>
        <strain evidence="7">BX8</strain>
    </source>
</reference>
<evidence type="ECO:0000313" key="8">
    <source>
        <dbReference type="Proteomes" id="UP000659630"/>
    </source>
</evidence>
<evidence type="ECO:0000256" key="4">
    <source>
        <dbReference type="HAMAP-Rule" id="MF_01366"/>
    </source>
</evidence>
<evidence type="ECO:0000256" key="2">
    <source>
        <dbReference type="ARBA" id="ARBA00022980"/>
    </source>
</evidence>
<dbReference type="HAMAP" id="MF_01366">
    <property type="entry name" value="Ribosomal_uL13"/>
    <property type="match status" value="1"/>
</dbReference>
<evidence type="ECO:0000256" key="1">
    <source>
        <dbReference type="ARBA" id="ARBA00006227"/>
    </source>
</evidence>
<comment type="subunit">
    <text evidence="4">Part of the 50S ribosomal subunit.</text>
</comment>
<comment type="function">
    <text evidence="4 6">This protein is one of the early assembly proteins of the 50S ribosomal subunit, although it is not seen to bind rRNA by itself. It is important during the early stages of 50S assembly.</text>
</comment>
<evidence type="ECO:0000256" key="6">
    <source>
        <dbReference type="RuleBase" id="RU003878"/>
    </source>
</evidence>
<dbReference type="NCBIfam" id="TIGR01066">
    <property type="entry name" value="rplM_bact"/>
    <property type="match status" value="1"/>
</dbReference>
<dbReference type="GO" id="GO:0003735">
    <property type="term" value="F:structural constituent of ribosome"/>
    <property type="evidence" value="ECO:0007669"/>
    <property type="project" value="InterPro"/>
</dbReference>
<dbReference type="InterPro" id="IPR023563">
    <property type="entry name" value="Ribosomal_uL13_CS"/>
</dbReference>
<dbReference type="PROSITE" id="PS00783">
    <property type="entry name" value="RIBOSOMAL_L13"/>
    <property type="match status" value="1"/>
</dbReference>
<gene>
    <name evidence="4 6 7" type="primary">rplM</name>
    <name evidence="7" type="ORF">H8S23_03630</name>
</gene>
<dbReference type="InterPro" id="IPR036899">
    <property type="entry name" value="Ribosomal_uL13_sf"/>
</dbReference>
<dbReference type="InterPro" id="IPR005823">
    <property type="entry name" value="Ribosomal_uL13_bac-type"/>
</dbReference>
<dbReference type="PIRSF" id="PIRSF002181">
    <property type="entry name" value="Ribosomal_L13"/>
    <property type="match status" value="1"/>
</dbReference>
<evidence type="ECO:0000256" key="3">
    <source>
        <dbReference type="ARBA" id="ARBA00023274"/>
    </source>
</evidence>
<keyword evidence="3 4" id="KW-0687">Ribonucleoprotein</keyword>
<protein>
    <recommendedName>
        <fullName evidence="4">Large ribosomal subunit protein uL13</fullName>
    </recommendedName>
</protein>